<dbReference type="SUPFAM" id="SSF54928">
    <property type="entry name" value="RNA-binding domain, RBD"/>
    <property type="match status" value="1"/>
</dbReference>
<evidence type="ECO:0000256" key="4">
    <source>
        <dbReference type="SAM" id="MobiDB-lite"/>
    </source>
</evidence>
<dbReference type="CDD" id="cd12245">
    <property type="entry name" value="RRM_scw1_like"/>
    <property type="match status" value="1"/>
</dbReference>
<dbReference type="InterPro" id="IPR035979">
    <property type="entry name" value="RBD_domain_sf"/>
</dbReference>
<reference evidence="6" key="1">
    <citation type="submission" date="2023-03" db="EMBL/GenBank/DDBJ databases">
        <title>Emydomyces testavorans Genome Sequence.</title>
        <authorList>
            <person name="Hoyer L."/>
        </authorList>
    </citation>
    <scope>NUCLEOTIDE SEQUENCE</scope>
    <source>
        <strain evidence="6">16-2883</strain>
    </source>
</reference>
<evidence type="ECO:0000256" key="3">
    <source>
        <dbReference type="PROSITE-ProRule" id="PRU00176"/>
    </source>
</evidence>
<dbReference type="EMBL" id="CP120627">
    <property type="protein sequence ID" value="WEW55921.1"/>
    <property type="molecule type" value="Genomic_DNA"/>
</dbReference>
<evidence type="ECO:0000313" key="7">
    <source>
        <dbReference type="Proteomes" id="UP001219355"/>
    </source>
</evidence>
<feature type="region of interest" description="Disordered" evidence="4">
    <location>
        <begin position="312"/>
        <end position="338"/>
    </location>
</feature>
<feature type="compositionally biased region" description="Polar residues" evidence="4">
    <location>
        <begin position="316"/>
        <end position="327"/>
    </location>
</feature>
<dbReference type="PANTHER" id="PTHR10501">
    <property type="entry name" value="U1 SMALL NUCLEAR RIBONUCLEOPROTEIN A/U2 SMALL NUCLEAR RIBONUCLEOPROTEIN B"/>
    <property type="match status" value="1"/>
</dbReference>
<keyword evidence="1" id="KW-0597">Phosphoprotein</keyword>
<dbReference type="PROSITE" id="PS50102">
    <property type="entry name" value="RRM"/>
    <property type="match status" value="1"/>
</dbReference>
<dbReference type="AlphaFoldDB" id="A0AAF0DCC5"/>
<feature type="region of interest" description="Disordered" evidence="4">
    <location>
        <begin position="90"/>
        <end position="109"/>
    </location>
</feature>
<dbReference type="Gene3D" id="3.30.70.330">
    <property type="match status" value="1"/>
</dbReference>
<dbReference type="FunFam" id="3.30.70.330:FF:000089">
    <property type="entry name" value="RNA binding protein"/>
    <property type="match status" value="1"/>
</dbReference>
<dbReference type="InterPro" id="IPR000504">
    <property type="entry name" value="RRM_dom"/>
</dbReference>
<evidence type="ECO:0000313" key="6">
    <source>
        <dbReference type="EMBL" id="WEW55921.1"/>
    </source>
</evidence>
<proteinExistence type="predicted"/>
<sequence length="616" mass="64985">MSSTTGQSSQPGPLYETTLKRNVSVSTTAAPHLSIPPSNTLPPAISKMPADVFSPVASQPTTLSSTFSYALTPIGKPSNFDTQNTGLNRIADPERLPSGVNNGNVAPGTNGINGGRTAILMRRLPSNASYEALRSMLLFAKNLVEAVFVPNDYPEDGNLLSAIAIFETRSAAEEARGMLDGKLNSTSEANMIVDIVADFPSATAMLHRRNTIDQIPRSGILNPLSHVTPPGLISQPQLLSRFEQSMATNGNANNGEFQPPDQASRLQSLFSAQSPLGDALNGRPRVTGKSVIDQEVDEDTGELLKDPIAYARNGHSAPTSMPRRSTNPPVPLNHFGNLNLSTNLTSPSLQSFGSGNSARPITTPSSAISPNFPGIGPNNGYHQATFHRLSYPAVNPADQNPPCNTLYVGNLPPDTSEDELKALFSKQRGYKRMIFRQKPNGPICFVEFDDISWATKSLKELYGYELSNSVKGGIRLSFSKNPLGVRNSQAGNMHSANPMTPHPTMNTVNGPGLIGTPRFSTASGPPPGLNAPPGLPVPLGMAANGLSSPYPALSNATTNNGFTPNTGLGIGIHANGNGMSQMRQAPLNGAIIGNSAAGPSLSALNGAGYPDYMMGR</sequence>
<dbReference type="Pfam" id="PF00076">
    <property type="entry name" value="RRM_1"/>
    <property type="match status" value="1"/>
</dbReference>
<accession>A0AAF0DCC5</accession>
<evidence type="ECO:0000256" key="1">
    <source>
        <dbReference type="ARBA" id="ARBA00022553"/>
    </source>
</evidence>
<organism evidence="6 7">
    <name type="scientific">Emydomyces testavorans</name>
    <dbReference type="NCBI Taxonomy" id="2070801"/>
    <lineage>
        <taxon>Eukaryota</taxon>
        <taxon>Fungi</taxon>
        <taxon>Dikarya</taxon>
        <taxon>Ascomycota</taxon>
        <taxon>Pezizomycotina</taxon>
        <taxon>Eurotiomycetes</taxon>
        <taxon>Eurotiomycetidae</taxon>
        <taxon>Onygenales</taxon>
        <taxon>Nannizziopsiaceae</taxon>
        <taxon>Emydomyces</taxon>
    </lineage>
</organism>
<name>A0AAF0DCC5_9EURO</name>
<keyword evidence="7" id="KW-1185">Reference proteome</keyword>
<dbReference type="SMART" id="SM00360">
    <property type="entry name" value="RRM"/>
    <property type="match status" value="1"/>
</dbReference>
<dbReference type="GO" id="GO:0003723">
    <property type="term" value="F:RNA binding"/>
    <property type="evidence" value="ECO:0007669"/>
    <property type="project" value="UniProtKB-UniRule"/>
</dbReference>
<evidence type="ECO:0000259" key="5">
    <source>
        <dbReference type="PROSITE" id="PS50102"/>
    </source>
</evidence>
<keyword evidence="2 3" id="KW-0694">RNA-binding</keyword>
<gene>
    <name evidence="6" type="primary">WHI3</name>
    <name evidence="6" type="ORF">PRK78_001356</name>
</gene>
<feature type="domain" description="RRM" evidence="5">
    <location>
        <begin position="404"/>
        <end position="481"/>
    </location>
</feature>
<evidence type="ECO:0000256" key="2">
    <source>
        <dbReference type="ARBA" id="ARBA00022884"/>
    </source>
</evidence>
<protein>
    <submittedName>
        <fullName evidence="6">Cell cycle RNA binding protein whi3</fullName>
    </submittedName>
</protein>
<dbReference type="Proteomes" id="UP001219355">
    <property type="component" value="Chromosome 1"/>
</dbReference>
<dbReference type="InterPro" id="IPR012677">
    <property type="entry name" value="Nucleotide-bd_a/b_plait_sf"/>
</dbReference>